<feature type="transmembrane region" description="Helical" evidence="2">
    <location>
        <begin position="155"/>
        <end position="172"/>
    </location>
</feature>
<gene>
    <name evidence="3" type="ORF">J2X01_002345</name>
</gene>
<comment type="caution">
    <text evidence="3">The sequence shown here is derived from an EMBL/GenBank/DDBJ whole genome shotgun (WGS) entry which is preliminary data.</text>
</comment>
<feature type="transmembrane region" description="Helical" evidence="2">
    <location>
        <begin position="225"/>
        <end position="251"/>
    </location>
</feature>
<feature type="transmembrane region" description="Helical" evidence="2">
    <location>
        <begin position="381"/>
        <end position="399"/>
    </location>
</feature>
<feature type="transmembrane region" description="Helical" evidence="2">
    <location>
        <begin position="716"/>
        <end position="737"/>
    </location>
</feature>
<dbReference type="RefSeq" id="WP_310057131.1">
    <property type="nucleotide sequence ID" value="NZ_JAVDVQ010000008.1"/>
</dbReference>
<feature type="region of interest" description="Disordered" evidence="1">
    <location>
        <begin position="746"/>
        <end position="768"/>
    </location>
</feature>
<proteinExistence type="predicted"/>
<sequence>MQPSLSSSTRNRKWLWLTAGSVLVLSLIPLVFYGRFYFQDDTENGAYGVWYHLGESLFQGQVPVLNPSVWSSGNYIAEGQWGTWNPLVMLFGVLAYISPNAVVLTTALKVTMLVAAGMGTFVLARSYSLSPEWAFIAGIAVPLNGFTMYFDAPSWVTGALVWAIFPFFWAELRQLMAGKRNPFWAFITGYLIVTVGYVAGTVAIGFILLAVGIETLIRKAWRPAIRIAVTGVSMGLVAVVVFLPGVLTAAVTTRGTTGVWNDDYMSIDFNSLLMAPIATAYPQLLSWWWPGTGATSPAAYIAWFLPAIAFVSWSRFKKLAPELRDLFFFLAAALAFVLLPTTIGPLRYPARFMPYVATGAVLLVIVALARARRPHIGRPSLYFALGLVALGAYLGWAQVPSRSFTILAAAVVVAGALIAMWWLLNHPEAQAHRWNKSGLSALSLIAIGVLLATTATTLLQHRTSNRSGLSIANQPANVSTYKGVLQGVQNDVLVVGDALDYPQEKETWEQTLMANAWYLSDASVMNRYQLVGFSKFNDLLCLRYLGGTCPELAERLFNHRAETGLRLVDEMRIDNVQILKESFNKPQVAKASNNYVTRDEELEIPAVPAGWHVAAESEGTVLWSRDVPLGPAGGVSWSQPGTRLTEVSRDDTKIVLKVDEVPAGGGRVALSRLPWPGYSVEGAELMERPIGGYLLGLEVPSDAQGKLVTVSFEPPGWRIGIPVWAVAVVGMLGWSLVAMRRTRRVPSGQAETVQPEAVQPEAVHEGTK</sequence>
<reference evidence="3 4" key="1">
    <citation type="submission" date="2023-07" db="EMBL/GenBank/DDBJ databases">
        <title>Sorghum-associated microbial communities from plants grown in Nebraska, USA.</title>
        <authorList>
            <person name="Schachtman D."/>
        </authorList>
    </citation>
    <scope>NUCLEOTIDE SEQUENCE [LARGE SCALE GENOMIC DNA]</scope>
    <source>
        <strain evidence="3 4">BE167</strain>
    </source>
</reference>
<keyword evidence="2" id="KW-0812">Transmembrane</keyword>
<feature type="transmembrane region" description="Helical" evidence="2">
    <location>
        <begin position="184"/>
        <end position="213"/>
    </location>
</feature>
<protein>
    <recommendedName>
        <fullName evidence="5">YfhO family protein</fullName>
    </recommendedName>
</protein>
<feature type="transmembrane region" description="Helical" evidence="2">
    <location>
        <begin position="326"/>
        <end position="346"/>
    </location>
</feature>
<evidence type="ECO:0000313" key="4">
    <source>
        <dbReference type="Proteomes" id="UP001252243"/>
    </source>
</evidence>
<accession>A0ABU1UD46</accession>
<feature type="transmembrane region" description="Helical" evidence="2">
    <location>
        <begin position="14"/>
        <end position="33"/>
    </location>
</feature>
<evidence type="ECO:0000256" key="2">
    <source>
        <dbReference type="SAM" id="Phobius"/>
    </source>
</evidence>
<feature type="transmembrane region" description="Helical" evidence="2">
    <location>
        <begin position="405"/>
        <end position="425"/>
    </location>
</feature>
<evidence type="ECO:0008006" key="5">
    <source>
        <dbReference type="Google" id="ProtNLM"/>
    </source>
</evidence>
<keyword evidence="2" id="KW-0472">Membrane</keyword>
<name>A0ABU1UD46_9MICC</name>
<evidence type="ECO:0000256" key="1">
    <source>
        <dbReference type="SAM" id="MobiDB-lite"/>
    </source>
</evidence>
<feature type="transmembrane region" description="Helical" evidence="2">
    <location>
        <begin position="352"/>
        <end position="369"/>
    </location>
</feature>
<dbReference type="EMBL" id="JAVDVQ010000008">
    <property type="protein sequence ID" value="MDR7083055.1"/>
    <property type="molecule type" value="Genomic_DNA"/>
</dbReference>
<feature type="transmembrane region" description="Helical" evidence="2">
    <location>
        <begin position="437"/>
        <end position="459"/>
    </location>
</feature>
<dbReference type="Proteomes" id="UP001252243">
    <property type="component" value="Unassembled WGS sequence"/>
</dbReference>
<evidence type="ECO:0000313" key="3">
    <source>
        <dbReference type="EMBL" id="MDR7083055.1"/>
    </source>
</evidence>
<keyword evidence="4" id="KW-1185">Reference proteome</keyword>
<organism evidence="3 4">
    <name type="scientific">Arthrobacter ginsengisoli</name>
    <dbReference type="NCBI Taxonomy" id="1356565"/>
    <lineage>
        <taxon>Bacteria</taxon>
        <taxon>Bacillati</taxon>
        <taxon>Actinomycetota</taxon>
        <taxon>Actinomycetes</taxon>
        <taxon>Micrococcales</taxon>
        <taxon>Micrococcaceae</taxon>
        <taxon>Arthrobacter</taxon>
    </lineage>
</organism>
<feature type="transmembrane region" description="Helical" evidence="2">
    <location>
        <begin position="129"/>
        <end position="149"/>
    </location>
</feature>
<keyword evidence="2" id="KW-1133">Transmembrane helix</keyword>
<feature type="transmembrane region" description="Helical" evidence="2">
    <location>
        <begin position="295"/>
        <end position="314"/>
    </location>
</feature>